<dbReference type="SUPFAM" id="SSF82171">
    <property type="entry name" value="DPP6 N-terminal domain-like"/>
    <property type="match status" value="1"/>
</dbReference>
<proteinExistence type="predicted"/>
<evidence type="ECO:0000313" key="2">
    <source>
        <dbReference type="Proteomes" id="UP000438699"/>
    </source>
</evidence>
<evidence type="ECO:0000313" key="1">
    <source>
        <dbReference type="EMBL" id="KAB1438783.1"/>
    </source>
</evidence>
<reference evidence="1 2" key="1">
    <citation type="journal article" date="2017" name="Int. J. Syst. Evol. Microbiol.">
        <title>Desulfovibrio senegalensis sp. nov., a mesophilic sulfate reducer isolated from marine sediment.</title>
        <authorList>
            <person name="Thioye A."/>
            <person name="Gam Z.B.A."/>
            <person name="Mbengue M."/>
            <person name="Cayol J.L."/>
            <person name="Joseph-Bartoli M."/>
            <person name="Toure-Kane C."/>
            <person name="Labat M."/>
        </authorList>
    </citation>
    <scope>NUCLEOTIDE SEQUENCE [LARGE SCALE GENOMIC DNA]</scope>
    <source>
        <strain evidence="1 2">DSM 101509</strain>
    </source>
</reference>
<dbReference type="AlphaFoldDB" id="A0A6N6MWQ1"/>
<dbReference type="OrthoDB" id="5391607at2"/>
<dbReference type="Proteomes" id="UP000438699">
    <property type="component" value="Unassembled WGS sequence"/>
</dbReference>
<organism evidence="1 2">
    <name type="scientific">Pseudodesulfovibrio senegalensis</name>
    <dbReference type="NCBI Taxonomy" id="1721087"/>
    <lineage>
        <taxon>Bacteria</taxon>
        <taxon>Pseudomonadati</taxon>
        <taxon>Thermodesulfobacteriota</taxon>
        <taxon>Desulfovibrionia</taxon>
        <taxon>Desulfovibrionales</taxon>
        <taxon>Desulfovibrionaceae</taxon>
    </lineage>
</organism>
<name>A0A6N6MWQ1_9BACT</name>
<accession>A0A6N6MWQ1</accession>
<keyword evidence="2" id="KW-1185">Reference proteome</keyword>
<protein>
    <submittedName>
        <fullName evidence="1">WD40 repeat domain-containing protein</fullName>
    </submittedName>
</protein>
<dbReference type="NCBIfam" id="NF045725">
    <property type="entry name" value="TmcD_fam"/>
    <property type="match status" value="1"/>
</dbReference>
<comment type="caution">
    <text evidence="1">The sequence shown here is derived from an EMBL/GenBank/DDBJ whole genome shotgun (WGS) entry which is preliminary data.</text>
</comment>
<gene>
    <name evidence="1" type="ORF">F8A88_15090</name>
</gene>
<dbReference type="RefSeq" id="WP_151152017.1">
    <property type="nucleotide sequence ID" value="NZ_WAIE01000010.1"/>
</dbReference>
<dbReference type="EMBL" id="WAIE01000010">
    <property type="protein sequence ID" value="KAB1438783.1"/>
    <property type="molecule type" value="Genomic_DNA"/>
</dbReference>
<sequence length="416" mass="46166">MQNTNGWNWEPGRRKETFSDCEQGSEWLEEWHVSPDGEKVACVACTAPAEFAMCVNGKLGETVYEKIICPRFDQDGKLAAYVSQDMEWFVYVDGETWEEGYGFAWDLKSAGGHVATAVQQDMRYGMAVDGKLWDNLFENGNNFCLSPDGSRTAAAVQVEPMGQAEIYKFQDGVFSLAVDGEAIGDLVMNVYNPTFSPDSKSVACEVRTSLYEYSIAVDGKKWGTSYNGVWAPAFNPVSGAVVAPVRIGGKWGLAENNNIIWQPKYTQLWKQRFTAQGDIWAVCSPSYGEFTLVKNDAPWSVSAAVVYDVAVSPDGQRAAAVARGHDRRYKVMIDNKFWPGSFEMIWRPVFSADSANCAARVDMGSKQTIMVNGKAFGEEFDQCFEPAFSPDSSKVLIKARNGKEYIRIVADVSEFK</sequence>